<feature type="non-terminal residue" evidence="2">
    <location>
        <position position="1"/>
    </location>
</feature>
<evidence type="ECO:0000313" key="3">
    <source>
        <dbReference type="Proteomes" id="UP000789570"/>
    </source>
</evidence>
<comment type="caution">
    <text evidence="2">The sequence shown here is derived from an EMBL/GenBank/DDBJ whole genome shotgun (WGS) entry which is preliminary data.</text>
</comment>
<dbReference type="AlphaFoldDB" id="A0A9N9E6C3"/>
<proteinExistence type="predicted"/>
<sequence>SRGLSNYDGRLRGHDSRGGRLGGHDSHDGSRPRGHGSYFRPNRNV</sequence>
<evidence type="ECO:0000313" key="2">
    <source>
        <dbReference type="EMBL" id="CAG8666329.1"/>
    </source>
</evidence>
<name>A0A9N9E6C3_9GLOM</name>
<protein>
    <submittedName>
        <fullName evidence="2">13909_t:CDS:1</fullName>
    </submittedName>
</protein>
<dbReference type="EMBL" id="CAJVPQ010005235">
    <property type="protein sequence ID" value="CAG8666329.1"/>
    <property type="molecule type" value="Genomic_DNA"/>
</dbReference>
<feature type="region of interest" description="Disordered" evidence="1">
    <location>
        <begin position="1"/>
        <end position="45"/>
    </location>
</feature>
<dbReference type="Proteomes" id="UP000789570">
    <property type="component" value="Unassembled WGS sequence"/>
</dbReference>
<gene>
    <name evidence="2" type="ORF">FCALED_LOCUS11794</name>
</gene>
<organism evidence="2 3">
    <name type="scientific">Funneliformis caledonium</name>
    <dbReference type="NCBI Taxonomy" id="1117310"/>
    <lineage>
        <taxon>Eukaryota</taxon>
        <taxon>Fungi</taxon>
        <taxon>Fungi incertae sedis</taxon>
        <taxon>Mucoromycota</taxon>
        <taxon>Glomeromycotina</taxon>
        <taxon>Glomeromycetes</taxon>
        <taxon>Glomerales</taxon>
        <taxon>Glomeraceae</taxon>
        <taxon>Funneliformis</taxon>
    </lineage>
</organism>
<accession>A0A9N9E6C3</accession>
<evidence type="ECO:0000256" key="1">
    <source>
        <dbReference type="SAM" id="MobiDB-lite"/>
    </source>
</evidence>
<reference evidence="2" key="1">
    <citation type="submission" date="2021-06" db="EMBL/GenBank/DDBJ databases">
        <authorList>
            <person name="Kallberg Y."/>
            <person name="Tangrot J."/>
            <person name="Rosling A."/>
        </authorList>
    </citation>
    <scope>NUCLEOTIDE SEQUENCE</scope>
    <source>
        <strain evidence="2">UK204</strain>
    </source>
</reference>
<keyword evidence="3" id="KW-1185">Reference proteome</keyword>
<feature type="compositionally biased region" description="Basic and acidic residues" evidence="1">
    <location>
        <begin position="9"/>
        <end position="31"/>
    </location>
</feature>